<reference evidence="1" key="1">
    <citation type="submission" date="2018-02" db="EMBL/GenBank/DDBJ databases">
        <title>Rhizophora mucronata_Transcriptome.</title>
        <authorList>
            <person name="Meera S.P."/>
            <person name="Sreeshan A."/>
            <person name="Augustine A."/>
        </authorList>
    </citation>
    <scope>NUCLEOTIDE SEQUENCE</scope>
    <source>
        <tissue evidence="1">Leaf</tissue>
    </source>
</reference>
<name>A0A2P2PN74_RHIMU</name>
<dbReference type="EMBL" id="GGEC01075719">
    <property type="protein sequence ID" value="MBX56203.1"/>
    <property type="molecule type" value="Transcribed_RNA"/>
</dbReference>
<evidence type="ECO:0000313" key="1">
    <source>
        <dbReference type="EMBL" id="MBX56203.1"/>
    </source>
</evidence>
<proteinExistence type="predicted"/>
<protein>
    <submittedName>
        <fullName evidence="1">Uncharacterized protein</fullName>
    </submittedName>
</protein>
<dbReference type="AlphaFoldDB" id="A0A2P2PN74"/>
<accession>A0A2P2PN74</accession>
<organism evidence="1">
    <name type="scientific">Rhizophora mucronata</name>
    <name type="common">Asiatic mangrove</name>
    <dbReference type="NCBI Taxonomy" id="61149"/>
    <lineage>
        <taxon>Eukaryota</taxon>
        <taxon>Viridiplantae</taxon>
        <taxon>Streptophyta</taxon>
        <taxon>Embryophyta</taxon>
        <taxon>Tracheophyta</taxon>
        <taxon>Spermatophyta</taxon>
        <taxon>Magnoliopsida</taxon>
        <taxon>eudicotyledons</taxon>
        <taxon>Gunneridae</taxon>
        <taxon>Pentapetalae</taxon>
        <taxon>rosids</taxon>
        <taxon>fabids</taxon>
        <taxon>Malpighiales</taxon>
        <taxon>Rhizophoraceae</taxon>
        <taxon>Rhizophora</taxon>
    </lineage>
</organism>
<sequence>MVQRLKLLWRKCKVGSPIGSTSTCTLKSGSGLLTTRCEE</sequence>